<dbReference type="Pfam" id="PF25000">
    <property type="entry name" value="DUF7779"/>
    <property type="match status" value="1"/>
</dbReference>
<accession>A0A9W9GEG0</accession>
<dbReference type="AlphaFoldDB" id="A0A9W9GEG0"/>
<dbReference type="NCBIfam" id="NF040586">
    <property type="entry name" value="FxSxx_TPR"/>
    <property type="match status" value="1"/>
</dbReference>
<evidence type="ECO:0000313" key="5">
    <source>
        <dbReference type="Proteomes" id="UP001149165"/>
    </source>
</evidence>
<keyword evidence="5" id="KW-1185">Reference proteome</keyword>
<evidence type="ECO:0000259" key="2">
    <source>
        <dbReference type="Pfam" id="PF00931"/>
    </source>
</evidence>
<comment type="caution">
    <text evidence="4">The sequence shown here is derived from an EMBL/GenBank/DDBJ whole genome shotgun (WGS) entry which is preliminary data.</text>
</comment>
<feature type="domain" description="NB-ARC" evidence="2">
    <location>
        <begin position="62"/>
        <end position="229"/>
    </location>
</feature>
<feature type="compositionally biased region" description="Polar residues" evidence="1">
    <location>
        <begin position="759"/>
        <end position="779"/>
    </location>
</feature>
<dbReference type="Gene3D" id="3.40.50.300">
    <property type="entry name" value="P-loop containing nucleotide triphosphate hydrolases"/>
    <property type="match status" value="1"/>
</dbReference>
<dbReference type="Proteomes" id="UP001149165">
    <property type="component" value="Unassembled WGS sequence"/>
</dbReference>
<organism evidence="4 5">
    <name type="scientific">Penicillium angulare</name>
    <dbReference type="NCBI Taxonomy" id="116970"/>
    <lineage>
        <taxon>Eukaryota</taxon>
        <taxon>Fungi</taxon>
        <taxon>Dikarya</taxon>
        <taxon>Ascomycota</taxon>
        <taxon>Pezizomycotina</taxon>
        <taxon>Eurotiomycetes</taxon>
        <taxon>Eurotiomycetidae</taxon>
        <taxon>Eurotiales</taxon>
        <taxon>Aspergillaceae</taxon>
        <taxon>Penicillium</taxon>
    </lineage>
</organism>
<dbReference type="EMBL" id="JAPQKH010000001">
    <property type="protein sequence ID" value="KAJ5116785.1"/>
    <property type="molecule type" value="Genomic_DNA"/>
</dbReference>
<dbReference type="InterPro" id="IPR056681">
    <property type="entry name" value="DUF7779"/>
</dbReference>
<dbReference type="InterPro" id="IPR011990">
    <property type="entry name" value="TPR-like_helical_dom_sf"/>
</dbReference>
<keyword evidence="4" id="KW-0378">Hydrolase</keyword>
<proteinExistence type="predicted"/>
<dbReference type="PANTHER" id="PTHR46082:SF6">
    <property type="entry name" value="AAA+ ATPASE DOMAIN-CONTAINING PROTEIN-RELATED"/>
    <property type="match status" value="1"/>
</dbReference>
<dbReference type="InterPro" id="IPR002182">
    <property type="entry name" value="NB-ARC"/>
</dbReference>
<dbReference type="InterPro" id="IPR027417">
    <property type="entry name" value="P-loop_NTPase"/>
</dbReference>
<dbReference type="GO" id="GO:0043531">
    <property type="term" value="F:ADP binding"/>
    <property type="evidence" value="ECO:0007669"/>
    <property type="project" value="InterPro"/>
</dbReference>
<dbReference type="Pfam" id="PF13374">
    <property type="entry name" value="TPR_10"/>
    <property type="match status" value="2"/>
</dbReference>
<dbReference type="PANTHER" id="PTHR46082">
    <property type="entry name" value="ATP/GTP-BINDING PROTEIN-RELATED"/>
    <property type="match status" value="1"/>
</dbReference>
<dbReference type="Pfam" id="PF00931">
    <property type="entry name" value="NB-ARC"/>
    <property type="match status" value="1"/>
</dbReference>
<dbReference type="SUPFAM" id="SSF48452">
    <property type="entry name" value="TPR-like"/>
    <property type="match status" value="2"/>
</dbReference>
<dbReference type="InterPro" id="IPR053137">
    <property type="entry name" value="NLR-like"/>
</dbReference>
<evidence type="ECO:0000259" key="3">
    <source>
        <dbReference type="Pfam" id="PF25000"/>
    </source>
</evidence>
<evidence type="ECO:0000256" key="1">
    <source>
        <dbReference type="SAM" id="MobiDB-lite"/>
    </source>
</evidence>
<sequence>MGTAIHFGDGNLGIQVGNSSGTINFHAAARPETPPAPLSTVPFRRDPDFVNPDGLLDLIDQKTSAGARIAFVGLGGVGKSQLAIEYSYLVRDRSPETWVLWIHASNVTRFEQSCQDIAEQAKIPGRKDPNANIYKILSDWLNNPRTKHWVLIFDNLDQEEFLFTTPTSQPDHSSRSIWSYFSRSTRGCLIVTTRYRAAVSKIVEDDDIIPVEPMSESHAVQLFEKKLGTRPSARAEVLDLVSALDCMPLALVQAAVYIKKRSPRTSVKQYLEAFEASDEDKIRLLGFEGGQQRRDEESRSSILITCQISFDYIQERRPSATDLLSVMSFFDRQGIAENLIRYDSLKDDPDSSGSDRTFHNFEEDIELLRDYSMISVNADGMGFEMHRLIQLAIQNWLKTQPELELWTARFICCLEEAYPCPPDDNWAECQALAPHVQRAVLYTPKTTYGLELWAALLFYAAVFSLDRGNFVAAEMMAEKSANARTELHGPDSQETLSSLRTLASVYHARGDWDMAESLQIQLMDSSRRVLGPEHHDTTRHLTNLAITYGSLGKLEQAEKLQVQILDTYLKSFGPEHSRTLGAMVNLSITYRKQGKVKEAEKLQLRVIHTRKRIKGTEHIETLGTLNLLCHTYRYQGRLQKAERSQMQAVRSLTETVGLDHPATLHGMKTLSSIYLDQGRFEEAERLRFQHMDICKRTLGPDHPYVLRDMKAIAQNLYSSGRVQDALQMMIECVQLSSKTLGTEHRKTINLISIMGNWQRNEDGSSSPESVETPFNAQSDENIEDYP</sequence>
<protein>
    <submittedName>
        <fullName evidence="4">P-loop containing nucleoside triphosphate hydrolase protein</fullName>
    </submittedName>
</protein>
<feature type="domain" description="DUF7779" evidence="3">
    <location>
        <begin position="315"/>
        <end position="398"/>
    </location>
</feature>
<feature type="region of interest" description="Disordered" evidence="1">
    <location>
        <begin position="759"/>
        <end position="786"/>
    </location>
</feature>
<gene>
    <name evidence="4" type="ORF">N7456_001133</name>
</gene>
<dbReference type="GO" id="GO:0016787">
    <property type="term" value="F:hydrolase activity"/>
    <property type="evidence" value="ECO:0007669"/>
    <property type="project" value="UniProtKB-KW"/>
</dbReference>
<dbReference type="SUPFAM" id="SSF52540">
    <property type="entry name" value="P-loop containing nucleoside triphosphate hydrolases"/>
    <property type="match status" value="1"/>
</dbReference>
<dbReference type="Gene3D" id="1.25.40.10">
    <property type="entry name" value="Tetratricopeptide repeat domain"/>
    <property type="match status" value="2"/>
</dbReference>
<dbReference type="Pfam" id="PF13424">
    <property type="entry name" value="TPR_12"/>
    <property type="match status" value="2"/>
</dbReference>
<name>A0A9W9GEG0_9EURO</name>
<dbReference type="OrthoDB" id="1658288at2759"/>
<reference evidence="4" key="2">
    <citation type="journal article" date="2023" name="IMA Fungus">
        <title>Comparative genomic study of the Penicillium genus elucidates a diverse pangenome and 15 lateral gene transfer events.</title>
        <authorList>
            <person name="Petersen C."/>
            <person name="Sorensen T."/>
            <person name="Nielsen M.R."/>
            <person name="Sondergaard T.E."/>
            <person name="Sorensen J.L."/>
            <person name="Fitzpatrick D.A."/>
            <person name="Frisvad J.C."/>
            <person name="Nielsen K.L."/>
        </authorList>
    </citation>
    <scope>NUCLEOTIDE SEQUENCE</scope>
    <source>
        <strain evidence="4">IBT 30069</strain>
    </source>
</reference>
<reference evidence="4" key="1">
    <citation type="submission" date="2022-11" db="EMBL/GenBank/DDBJ databases">
        <authorList>
            <person name="Petersen C."/>
        </authorList>
    </citation>
    <scope>NUCLEOTIDE SEQUENCE</scope>
    <source>
        <strain evidence="4">IBT 30069</strain>
    </source>
</reference>
<evidence type="ECO:0000313" key="4">
    <source>
        <dbReference type="EMBL" id="KAJ5116785.1"/>
    </source>
</evidence>